<reference evidence="1" key="1">
    <citation type="submission" date="2021-06" db="EMBL/GenBank/DDBJ databases">
        <authorList>
            <person name="Kallberg Y."/>
            <person name="Tangrot J."/>
            <person name="Rosling A."/>
        </authorList>
    </citation>
    <scope>NUCLEOTIDE SEQUENCE</scope>
    <source>
        <strain evidence="1">IN212</strain>
    </source>
</reference>
<dbReference type="AlphaFoldDB" id="A0A9N9EKR1"/>
<keyword evidence="2" id="KW-1185">Reference proteome</keyword>
<feature type="non-terminal residue" evidence="1">
    <location>
        <position position="1"/>
    </location>
</feature>
<evidence type="ECO:0000313" key="1">
    <source>
        <dbReference type="EMBL" id="CAG8679302.1"/>
    </source>
</evidence>
<proteinExistence type="predicted"/>
<evidence type="ECO:0000313" key="2">
    <source>
        <dbReference type="Proteomes" id="UP000789396"/>
    </source>
</evidence>
<feature type="non-terminal residue" evidence="1">
    <location>
        <position position="84"/>
    </location>
</feature>
<name>A0A9N9EKR1_9GLOM</name>
<comment type="caution">
    <text evidence="1">The sequence shown here is derived from an EMBL/GenBank/DDBJ whole genome shotgun (WGS) entry which is preliminary data.</text>
</comment>
<dbReference type="EMBL" id="CAJVPZ010017253">
    <property type="protein sequence ID" value="CAG8679302.1"/>
    <property type="molecule type" value="Genomic_DNA"/>
</dbReference>
<dbReference type="Proteomes" id="UP000789396">
    <property type="component" value="Unassembled WGS sequence"/>
</dbReference>
<organism evidence="1 2">
    <name type="scientific">Racocetra fulgida</name>
    <dbReference type="NCBI Taxonomy" id="60492"/>
    <lineage>
        <taxon>Eukaryota</taxon>
        <taxon>Fungi</taxon>
        <taxon>Fungi incertae sedis</taxon>
        <taxon>Mucoromycota</taxon>
        <taxon>Glomeromycotina</taxon>
        <taxon>Glomeromycetes</taxon>
        <taxon>Diversisporales</taxon>
        <taxon>Gigasporaceae</taxon>
        <taxon>Racocetra</taxon>
    </lineage>
</organism>
<sequence>SPSALQGSLKASILDPRALKLLPFATAQEREETEAQVRAELSLLEDQVTVSNNTEIERNSVTINDDFQDSLSAELWGTLSIPDN</sequence>
<protein>
    <submittedName>
        <fullName evidence="1">8195_t:CDS:1</fullName>
    </submittedName>
</protein>
<gene>
    <name evidence="1" type="ORF">RFULGI_LOCUS9550</name>
</gene>
<accession>A0A9N9EKR1</accession>